<dbReference type="GO" id="GO:0032259">
    <property type="term" value="P:methylation"/>
    <property type="evidence" value="ECO:0007669"/>
    <property type="project" value="UniProtKB-KW"/>
</dbReference>
<dbReference type="PRINTS" id="PR00105">
    <property type="entry name" value="C5METTRFRASE"/>
</dbReference>
<dbReference type="PROSITE" id="PS51679">
    <property type="entry name" value="SAM_MT_C5"/>
    <property type="match status" value="1"/>
</dbReference>
<dbReference type="EC" id="2.1.1.37" evidence="8"/>
<comment type="caution">
    <text evidence="9">The sequence shown here is derived from an EMBL/GenBank/DDBJ whole genome shotgun (WGS) entry which is preliminary data.</text>
</comment>
<dbReference type="InterPro" id="IPR050750">
    <property type="entry name" value="C5-MTase"/>
</dbReference>
<evidence type="ECO:0000256" key="3">
    <source>
        <dbReference type="ARBA" id="ARBA00022691"/>
    </source>
</evidence>
<dbReference type="AlphaFoldDB" id="A0A2S7EQX9"/>
<dbReference type="InterPro" id="IPR029063">
    <property type="entry name" value="SAM-dependent_MTases_sf"/>
</dbReference>
<evidence type="ECO:0000256" key="8">
    <source>
        <dbReference type="RuleBase" id="RU000417"/>
    </source>
</evidence>
<proteinExistence type="inferred from homology"/>
<dbReference type="SUPFAM" id="SSF53335">
    <property type="entry name" value="S-adenosyl-L-methionine-dependent methyltransferases"/>
    <property type="match status" value="1"/>
</dbReference>
<dbReference type="GO" id="GO:0009307">
    <property type="term" value="P:DNA restriction-modification system"/>
    <property type="evidence" value="ECO:0007669"/>
    <property type="project" value="UniProtKB-KW"/>
</dbReference>
<evidence type="ECO:0000256" key="5">
    <source>
        <dbReference type="ARBA" id="ARBA00047422"/>
    </source>
</evidence>
<dbReference type="GO" id="GO:0003886">
    <property type="term" value="F:DNA (cytosine-5-)-methyltransferase activity"/>
    <property type="evidence" value="ECO:0007669"/>
    <property type="project" value="UniProtKB-EC"/>
</dbReference>
<comment type="similarity">
    <text evidence="6 7">Belongs to the class I-like SAM-binding methyltransferase superfamily. C5-methyltransferase family.</text>
</comment>
<dbReference type="PANTHER" id="PTHR46098">
    <property type="entry name" value="TRNA (CYTOSINE(38)-C(5))-METHYLTRANSFERASE"/>
    <property type="match status" value="1"/>
</dbReference>
<keyword evidence="10" id="KW-1185">Reference proteome</keyword>
<name>A0A2S7EQX9_9XANT</name>
<evidence type="ECO:0000256" key="2">
    <source>
        <dbReference type="ARBA" id="ARBA00022679"/>
    </source>
</evidence>
<evidence type="ECO:0000313" key="10">
    <source>
        <dbReference type="Proteomes" id="UP000238261"/>
    </source>
</evidence>
<dbReference type="InterPro" id="IPR018117">
    <property type="entry name" value="C5_DNA_meth_AS"/>
</dbReference>
<dbReference type="Gene3D" id="3.40.50.150">
    <property type="entry name" value="Vaccinia Virus protein VP39"/>
    <property type="match status" value="2"/>
</dbReference>
<evidence type="ECO:0000256" key="4">
    <source>
        <dbReference type="ARBA" id="ARBA00022747"/>
    </source>
</evidence>
<gene>
    <name evidence="9" type="ORF">XhyaCFBP1156_18680</name>
</gene>
<organism evidence="9 10">
    <name type="scientific">Xanthomonas hyacinthi</name>
    <dbReference type="NCBI Taxonomy" id="56455"/>
    <lineage>
        <taxon>Bacteria</taxon>
        <taxon>Pseudomonadati</taxon>
        <taxon>Pseudomonadota</taxon>
        <taxon>Gammaproteobacteria</taxon>
        <taxon>Lysobacterales</taxon>
        <taxon>Lysobacteraceae</taxon>
        <taxon>Xanthomonas</taxon>
    </lineage>
</organism>
<evidence type="ECO:0000256" key="7">
    <source>
        <dbReference type="RuleBase" id="RU000416"/>
    </source>
</evidence>
<evidence type="ECO:0000256" key="6">
    <source>
        <dbReference type="PROSITE-ProRule" id="PRU01016"/>
    </source>
</evidence>
<feature type="active site" evidence="6">
    <location>
        <position position="77"/>
    </location>
</feature>
<accession>A0A2S7EQX9</accession>
<dbReference type="OrthoDB" id="9813719at2"/>
<reference evidence="10" key="1">
    <citation type="submission" date="2016-08" db="EMBL/GenBank/DDBJ databases">
        <authorList>
            <person name="Merda D."/>
            <person name="Briand M."/>
            <person name="Taghouti G."/>
            <person name="Carrere S."/>
            <person name="Gouzy J."/>
            <person name="Portier P."/>
            <person name="Jacques M.-A."/>
            <person name="Fischer-Le Saux M."/>
        </authorList>
    </citation>
    <scope>NUCLEOTIDE SEQUENCE [LARGE SCALE GENOMIC DNA]</scope>
    <source>
        <strain evidence="10">CFBP1156</strain>
    </source>
</reference>
<keyword evidence="4" id="KW-0680">Restriction system</keyword>
<keyword evidence="1 6" id="KW-0489">Methyltransferase</keyword>
<keyword evidence="2 6" id="KW-0808">Transferase</keyword>
<dbReference type="Pfam" id="PF00145">
    <property type="entry name" value="DNA_methylase"/>
    <property type="match status" value="1"/>
</dbReference>
<dbReference type="RefSeq" id="WP_046977543.1">
    <property type="nucleotide sequence ID" value="NZ_CP043477.1"/>
</dbReference>
<comment type="catalytic activity">
    <reaction evidence="5 8">
        <text>a 2'-deoxycytidine in DNA + S-adenosyl-L-methionine = a 5-methyl-2'-deoxycytidine in DNA + S-adenosyl-L-homocysteine + H(+)</text>
        <dbReference type="Rhea" id="RHEA:13681"/>
        <dbReference type="Rhea" id="RHEA-COMP:11369"/>
        <dbReference type="Rhea" id="RHEA-COMP:11370"/>
        <dbReference type="ChEBI" id="CHEBI:15378"/>
        <dbReference type="ChEBI" id="CHEBI:57856"/>
        <dbReference type="ChEBI" id="CHEBI:59789"/>
        <dbReference type="ChEBI" id="CHEBI:85452"/>
        <dbReference type="ChEBI" id="CHEBI:85454"/>
        <dbReference type="EC" id="2.1.1.37"/>
    </reaction>
</comment>
<dbReference type="Gene3D" id="3.90.120.10">
    <property type="entry name" value="DNA Methylase, subunit A, domain 2"/>
    <property type="match status" value="1"/>
</dbReference>
<dbReference type="Proteomes" id="UP000238261">
    <property type="component" value="Unassembled WGS sequence"/>
</dbReference>
<protein>
    <recommendedName>
        <fullName evidence="8">Cytosine-specific methyltransferase</fullName>
        <ecNumber evidence="8">2.1.1.37</ecNumber>
    </recommendedName>
</protein>
<dbReference type="NCBIfam" id="TIGR00675">
    <property type="entry name" value="dcm"/>
    <property type="match status" value="1"/>
</dbReference>
<sequence length="386" mass="42518">MANAPNFYEFFAGAGMARAGLGNKWRCVFANEFDLKKSVVYQKNWKTQNVLKVADVGTLTTQDVPDVADLVWASFPCQDLSLAGAGAGLKGNRSGTFWPFWHLMEGLIEEDRAPKLIVLENVCGTLTSHDGKDFAAICSTFVKAGYFFGAVVADAVQFVPHSRPRLFVIGVRDELALTAPNITSETPSAIWHTKGLLNAYEKLSAKVRSKWLWWSPPVPSKRKTTFADLIEEQPHGVEWNSPSETAKLLEMMSEKNLKKVNDAKKAGTLMVGAIYKRTRCDELGRKVQRAEVRFDDIAGCLRTPAGGSSRQVILIVEGENVRSRLISPRETARLMGLPDSYELPKNYNEAYHLTGDGVAVPVVRHLAKHIFEPLLAAQAAATKVAA</sequence>
<keyword evidence="3 6" id="KW-0949">S-adenosyl-L-methionine</keyword>
<dbReference type="PANTHER" id="PTHR46098:SF1">
    <property type="entry name" value="TRNA (CYTOSINE(38)-C(5))-METHYLTRANSFERASE"/>
    <property type="match status" value="1"/>
</dbReference>
<evidence type="ECO:0000256" key="1">
    <source>
        <dbReference type="ARBA" id="ARBA00022603"/>
    </source>
</evidence>
<evidence type="ECO:0000313" key="9">
    <source>
        <dbReference type="EMBL" id="PPU95518.1"/>
    </source>
</evidence>
<dbReference type="EMBL" id="MDEG01000027">
    <property type="protein sequence ID" value="PPU95518.1"/>
    <property type="molecule type" value="Genomic_DNA"/>
</dbReference>
<dbReference type="PROSITE" id="PS00094">
    <property type="entry name" value="C5_MTASE_1"/>
    <property type="match status" value="1"/>
</dbReference>
<dbReference type="InterPro" id="IPR001525">
    <property type="entry name" value="C5_MeTfrase"/>
</dbReference>